<keyword evidence="2" id="KW-1133">Transmembrane helix</keyword>
<evidence type="ECO:0000256" key="1">
    <source>
        <dbReference type="SAM" id="MobiDB-lite"/>
    </source>
</evidence>
<keyword evidence="2" id="KW-0472">Membrane</keyword>
<dbReference type="Proteomes" id="UP000251584">
    <property type="component" value="Unassembled WGS sequence"/>
</dbReference>
<dbReference type="Pfam" id="PF17152">
    <property type="entry name" value="CHASE8"/>
    <property type="match status" value="1"/>
</dbReference>
<dbReference type="AlphaFoldDB" id="A0A2X2WM53"/>
<keyword evidence="4" id="KW-0548">Nucleotidyltransferase</keyword>
<reference evidence="4 5" key="1">
    <citation type="submission" date="2018-06" db="EMBL/GenBank/DDBJ databases">
        <authorList>
            <consortium name="Pathogen Informatics"/>
            <person name="Doyle S."/>
        </authorList>
    </citation>
    <scope>NUCLEOTIDE SEQUENCE [LARGE SCALE GENOMIC DNA]</scope>
    <source>
        <strain evidence="4 5">NCTC10786</strain>
    </source>
</reference>
<evidence type="ECO:0000313" key="4">
    <source>
        <dbReference type="EMBL" id="SQB41908.1"/>
    </source>
</evidence>
<dbReference type="EMBL" id="UAVY01000011">
    <property type="protein sequence ID" value="SQB41908.1"/>
    <property type="molecule type" value="Genomic_DNA"/>
</dbReference>
<organism evidence="4 5">
    <name type="scientific">Citrobacter koseri</name>
    <name type="common">Citrobacter diversus</name>
    <dbReference type="NCBI Taxonomy" id="545"/>
    <lineage>
        <taxon>Bacteria</taxon>
        <taxon>Pseudomonadati</taxon>
        <taxon>Pseudomonadota</taxon>
        <taxon>Gammaproteobacteria</taxon>
        <taxon>Enterobacterales</taxon>
        <taxon>Enterobacteriaceae</taxon>
        <taxon>Citrobacter</taxon>
    </lineage>
</organism>
<evidence type="ECO:0000259" key="3">
    <source>
        <dbReference type="Pfam" id="PF17152"/>
    </source>
</evidence>
<evidence type="ECO:0000256" key="2">
    <source>
        <dbReference type="SAM" id="Phobius"/>
    </source>
</evidence>
<dbReference type="GO" id="GO:0052621">
    <property type="term" value="F:diguanylate cyclase activity"/>
    <property type="evidence" value="ECO:0007669"/>
    <property type="project" value="UniProtKB-EC"/>
</dbReference>
<keyword evidence="4" id="KW-0808">Transferase</keyword>
<keyword evidence="2" id="KW-0812">Transmembrane</keyword>
<proteinExistence type="predicted"/>
<evidence type="ECO:0000313" key="5">
    <source>
        <dbReference type="Proteomes" id="UP000251584"/>
    </source>
</evidence>
<feature type="transmembrane region" description="Helical" evidence="2">
    <location>
        <begin position="20"/>
        <end position="44"/>
    </location>
</feature>
<name>A0A2X2WM53_CITKO</name>
<sequence length="100" mass="11367">MDKDFFPTTRPTFKRTLRRINMISVLVTMLLIWLLLCVASVLTLKQYAQKNLDLTAATMTHSLEAALVFSDGRRRDRNAGRAGGARGSSRPQRFAIKTRR</sequence>
<protein>
    <submittedName>
        <fullName evidence="4">Signal transduction protein</fullName>
        <ecNumber evidence="4">2.7.7.65</ecNumber>
    </submittedName>
</protein>
<dbReference type="InterPro" id="IPR033417">
    <property type="entry name" value="CHASE8"/>
</dbReference>
<dbReference type="EC" id="2.7.7.65" evidence="4"/>
<feature type="region of interest" description="Disordered" evidence="1">
    <location>
        <begin position="74"/>
        <end position="100"/>
    </location>
</feature>
<accession>A0A2X2WM53</accession>
<feature type="domain" description="Periplasmic sensor" evidence="3">
    <location>
        <begin position="44"/>
        <end position="73"/>
    </location>
</feature>
<gene>
    <name evidence="4" type="primary">yfiN_1</name>
    <name evidence="4" type="ORF">NCTC10786_06199</name>
</gene>